<feature type="region of interest" description="Disordered" evidence="1">
    <location>
        <begin position="20"/>
        <end position="88"/>
    </location>
</feature>
<name>A0A0M0K797_9EUKA</name>
<keyword evidence="3" id="KW-1185">Reference proteome</keyword>
<comment type="caution">
    <text evidence="2">The sequence shown here is derived from an EMBL/GenBank/DDBJ whole genome shotgun (WGS) entry which is preliminary data.</text>
</comment>
<dbReference type="EMBL" id="JWZX01001137">
    <property type="protein sequence ID" value="KOO34679.1"/>
    <property type="molecule type" value="Genomic_DNA"/>
</dbReference>
<sequence>MSRSKPRLCGWKKRAETRCAGRGAPKSLRRRSEIDAGSLTLTARVRSGRDHSEREHVDHRNGSKHPEKGSGVLFMSKPSQRRPLPCLG</sequence>
<gene>
    <name evidence="2" type="ORF">Ctob_011606</name>
</gene>
<organism evidence="2 3">
    <name type="scientific">Chrysochromulina tobinii</name>
    <dbReference type="NCBI Taxonomy" id="1460289"/>
    <lineage>
        <taxon>Eukaryota</taxon>
        <taxon>Haptista</taxon>
        <taxon>Haptophyta</taxon>
        <taxon>Prymnesiophyceae</taxon>
        <taxon>Prymnesiales</taxon>
        <taxon>Chrysochromulinaceae</taxon>
        <taxon>Chrysochromulina</taxon>
    </lineage>
</organism>
<proteinExistence type="predicted"/>
<evidence type="ECO:0000256" key="1">
    <source>
        <dbReference type="SAM" id="MobiDB-lite"/>
    </source>
</evidence>
<feature type="compositionally biased region" description="Basic and acidic residues" evidence="1">
    <location>
        <begin position="47"/>
        <end position="68"/>
    </location>
</feature>
<dbReference type="Proteomes" id="UP000037460">
    <property type="component" value="Unassembled WGS sequence"/>
</dbReference>
<protein>
    <submittedName>
        <fullName evidence="2">Uncharacterized protein</fullName>
    </submittedName>
</protein>
<dbReference type="AlphaFoldDB" id="A0A0M0K797"/>
<accession>A0A0M0K797</accession>
<evidence type="ECO:0000313" key="2">
    <source>
        <dbReference type="EMBL" id="KOO34679.1"/>
    </source>
</evidence>
<reference evidence="3" key="1">
    <citation type="journal article" date="2015" name="PLoS Genet.">
        <title>Genome Sequence and Transcriptome Analyses of Chrysochromulina tobin: Metabolic Tools for Enhanced Algal Fitness in the Prominent Order Prymnesiales (Haptophyceae).</title>
        <authorList>
            <person name="Hovde B.T."/>
            <person name="Deodato C.R."/>
            <person name="Hunsperger H.M."/>
            <person name="Ryken S.A."/>
            <person name="Yost W."/>
            <person name="Jha R.K."/>
            <person name="Patterson J."/>
            <person name="Monnat R.J. Jr."/>
            <person name="Barlow S.B."/>
            <person name="Starkenburg S.R."/>
            <person name="Cattolico R.A."/>
        </authorList>
    </citation>
    <scope>NUCLEOTIDE SEQUENCE</scope>
    <source>
        <strain evidence="3">CCMP291</strain>
    </source>
</reference>
<evidence type="ECO:0000313" key="3">
    <source>
        <dbReference type="Proteomes" id="UP000037460"/>
    </source>
</evidence>